<evidence type="ECO:0000313" key="2">
    <source>
        <dbReference type="Proteomes" id="UP000283210"/>
    </source>
</evidence>
<accession>A0A437BYS7</accession>
<keyword evidence="2" id="KW-1185">Reference proteome</keyword>
<organism evidence="1 2">
    <name type="scientific">Oryzias javanicus</name>
    <name type="common">Javanese ricefish</name>
    <name type="synonym">Aplocheilus javanicus</name>
    <dbReference type="NCBI Taxonomy" id="123683"/>
    <lineage>
        <taxon>Eukaryota</taxon>
        <taxon>Metazoa</taxon>
        <taxon>Chordata</taxon>
        <taxon>Craniata</taxon>
        <taxon>Vertebrata</taxon>
        <taxon>Euteleostomi</taxon>
        <taxon>Actinopterygii</taxon>
        <taxon>Neopterygii</taxon>
        <taxon>Teleostei</taxon>
        <taxon>Neoteleostei</taxon>
        <taxon>Acanthomorphata</taxon>
        <taxon>Ovalentaria</taxon>
        <taxon>Atherinomorphae</taxon>
        <taxon>Beloniformes</taxon>
        <taxon>Adrianichthyidae</taxon>
        <taxon>Oryziinae</taxon>
        <taxon>Oryzias</taxon>
    </lineage>
</organism>
<gene>
    <name evidence="1" type="ORF">OJAV_G00234310</name>
</gene>
<dbReference type="Proteomes" id="UP000283210">
    <property type="component" value="Unassembled WGS sequence"/>
</dbReference>
<dbReference type="PANTHER" id="PTHR11505">
    <property type="entry name" value="L1 TRANSPOSABLE ELEMENT-RELATED"/>
    <property type="match status" value="1"/>
</dbReference>
<dbReference type="InterPro" id="IPR004244">
    <property type="entry name" value="Transposase_22"/>
</dbReference>
<dbReference type="EMBL" id="ML136646">
    <property type="protein sequence ID" value="RVE55633.1"/>
    <property type="molecule type" value="Genomic_DNA"/>
</dbReference>
<sequence>MACLESTLQKFFTEAENHSKARFERLESQLDFIRTTLDKHAMDLDQQRKTTTSLQAQFTRMEVSTSEHNVQLKKLQDKVTLMEDHSRRNNLRIMNLKEGVEGVNVLSYLMAHLSSWFPELASNLPELMRAHRVGPQRKNPSDPPRAVIVKFLRFADRDKILGLSRKTPVVVDGLTLRFTADYSDATARRRRLCFPVTNRARSLGFHVFLLYPAIIKLTRGPDKITFEDPSEAAKYIDSFVHDASAVV</sequence>
<reference evidence="1 2" key="1">
    <citation type="submission" date="2018-11" db="EMBL/GenBank/DDBJ databases">
        <authorList>
            <person name="Lopez-Roques C."/>
            <person name="Donnadieu C."/>
            <person name="Bouchez O."/>
            <person name="Klopp C."/>
            <person name="Cabau C."/>
            <person name="Zahm M."/>
        </authorList>
    </citation>
    <scope>NUCLEOTIDE SEQUENCE [LARGE SCALE GENOMIC DNA]</scope>
    <source>
        <strain evidence="1">RS831</strain>
        <tissue evidence="1">Whole body</tissue>
    </source>
</reference>
<evidence type="ECO:0008006" key="3">
    <source>
        <dbReference type="Google" id="ProtNLM"/>
    </source>
</evidence>
<name>A0A437BYS7_ORYJA</name>
<dbReference type="OrthoDB" id="8959002at2759"/>
<proteinExistence type="predicted"/>
<protein>
    <recommendedName>
        <fullName evidence="3">L1 transposable element RRM domain-containing protein</fullName>
    </recommendedName>
</protein>
<dbReference type="AlphaFoldDB" id="A0A437BYS7"/>
<reference evidence="1 2" key="2">
    <citation type="submission" date="2019-01" db="EMBL/GenBank/DDBJ databases">
        <title>A chromosome length genome reference of the Java medaka (oryzias javanicus).</title>
        <authorList>
            <person name="Herpin A."/>
            <person name="Takehana Y."/>
            <person name="Naruse K."/>
            <person name="Ansai S."/>
            <person name="Kawaguchi M."/>
        </authorList>
    </citation>
    <scope>NUCLEOTIDE SEQUENCE [LARGE SCALE GENOMIC DNA]</scope>
    <source>
        <strain evidence="1">RS831</strain>
        <tissue evidence="1">Whole body</tissue>
    </source>
</reference>
<dbReference type="Gene3D" id="3.30.70.1820">
    <property type="entry name" value="L1 transposable element, RRM domain"/>
    <property type="match status" value="1"/>
</dbReference>
<evidence type="ECO:0000313" key="1">
    <source>
        <dbReference type="EMBL" id="RVE55633.1"/>
    </source>
</evidence>